<evidence type="ECO:0000313" key="2">
    <source>
        <dbReference type="Proteomes" id="UP000594464"/>
    </source>
</evidence>
<protein>
    <submittedName>
        <fullName evidence="1">Uncharacterized protein</fullName>
    </submittedName>
</protein>
<gene>
    <name evidence="1" type="ORF">G3M78_15170</name>
</gene>
<evidence type="ECO:0000313" key="1">
    <source>
        <dbReference type="EMBL" id="QPJ66670.1"/>
    </source>
</evidence>
<proteinExistence type="predicted"/>
<dbReference type="KEGG" id="nva:G3M78_15170"/>
<dbReference type="AlphaFoldDB" id="A0A7T0C552"/>
<sequence>MPEGELQKPSCNCERRGITFSISRLVEISKKENDLVNFSERVGMGIGEIAEETLLRVALGEEGQKKREGTLGVPSRLIL</sequence>
<dbReference type="EMBL" id="CP048620">
    <property type="protein sequence ID" value="QPJ66670.1"/>
    <property type="molecule type" value="Genomic_DNA"/>
</dbReference>
<reference evidence="2" key="1">
    <citation type="submission" date="2020-02" db="EMBL/GenBank/DDBJ databases">
        <title>Genomic and physiological characterization of two novel Nitrospinaceae genera.</title>
        <authorList>
            <person name="Mueller A.J."/>
            <person name="Jung M.-Y."/>
            <person name="Strachan C.R."/>
            <person name="Herbold C.W."/>
            <person name="Kirkegaard R.H."/>
            <person name="Daims H."/>
        </authorList>
    </citation>
    <scope>NUCLEOTIDE SEQUENCE [LARGE SCALE GENOMIC DNA]</scope>
</reference>
<name>A0A7T0C552_9BACT</name>
<accession>A0A7T0C552</accession>
<organism evidence="1 2">
    <name type="scientific">Candidatus Nitrohelix vancouverensis</name>
    <dbReference type="NCBI Taxonomy" id="2705534"/>
    <lineage>
        <taxon>Bacteria</taxon>
        <taxon>Pseudomonadati</taxon>
        <taxon>Nitrospinota/Tectimicrobiota group</taxon>
        <taxon>Nitrospinota</taxon>
        <taxon>Nitrospinia</taxon>
        <taxon>Nitrospinales</taxon>
        <taxon>Nitrospinaceae</taxon>
        <taxon>Candidatus Nitrohelix</taxon>
    </lineage>
</organism>
<dbReference type="Proteomes" id="UP000594464">
    <property type="component" value="Chromosome"/>
</dbReference>